<evidence type="ECO:0000256" key="1">
    <source>
        <dbReference type="ARBA" id="ARBA00004141"/>
    </source>
</evidence>
<accession>A0AAW7ZJJ8</accession>
<reference evidence="7" key="1">
    <citation type="journal article" date="2023" name="J. Hazard. Mater.">
        <title>Anaerobic biodegradation of pyrene and benzo[a]pyrene by a new sulfate-reducing Desulforamulus aquiferis strain DSA.</title>
        <authorList>
            <person name="Zhang Z."/>
            <person name="Sun J."/>
            <person name="Gong X."/>
            <person name="Wang C."/>
            <person name="Wang H."/>
        </authorList>
    </citation>
    <scope>NUCLEOTIDE SEQUENCE</scope>
    <source>
        <strain evidence="7">DSA</strain>
    </source>
</reference>
<evidence type="ECO:0000256" key="4">
    <source>
        <dbReference type="ARBA" id="ARBA00022989"/>
    </source>
</evidence>
<dbReference type="RefSeq" id="WP_304544834.1">
    <property type="nucleotide sequence ID" value="NZ_JARPTC010000023.1"/>
</dbReference>
<dbReference type="PRINTS" id="PR00173">
    <property type="entry name" value="EDTRNSPORT"/>
</dbReference>
<evidence type="ECO:0000256" key="3">
    <source>
        <dbReference type="ARBA" id="ARBA00022692"/>
    </source>
</evidence>
<dbReference type="GO" id="GO:0032329">
    <property type="term" value="P:serine transport"/>
    <property type="evidence" value="ECO:0007669"/>
    <property type="project" value="TreeGrafter"/>
</dbReference>
<feature type="transmembrane region" description="Helical" evidence="6">
    <location>
        <begin position="36"/>
        <end position="60"/>
    </location>
</feature>
<name>A0AAW7ZJJ8_9FIRM</name>
<evidence type="ECO:0000256" key="5">
    <source>
        <dbReference type="ARBA" id="ARBA00023136"/>
    </source>
</evidence>
<dbReference type="InterPro" id="IPR036458">
    <property type="entry name" value="Na:dicarbo_symporter_sf"/>
</dbReference>
<sequence length="402" mass="41821">MKKLGLLTRLIIGLALGILVGFISKEIIQADFLVRLLATFNGIFGSFLTYIIPLIIIGFVAPGIAELGRGASRLLGITTLLAYVSTITAGTLAFLVGTGILSKIVSSVGGHAENPEEALVSGFFSIGITPIMGVMSALVTAFMLGLGMAALQNKSLYQVTKDFQGIIEKVIQGVIIPLLPIHIAGIFANMTYAGEVARIMQVFGVVFAIIIITHMLMILSQYTIAGAVTGRNPFTALRNMIPAYFTAIGTQSSAATIPVTLRSAKKNNVSNEVADFAVPLCATIHLSGSTITLTMCAIAVMLMSGITPAFGAMFPFILMLGITMVAAPGVPGGAVMAALGLLQSMLGFTEAQLALMIALYLTQDSFGTACNVTGDGAIALMVDKFSDGSVGAPKMELAGEKA</sequence>
<comment type="subcellular location">
    <subcellularLocation>
        <location evidence="1">Membrane</location>
        <topology evidence="1">Multi-pass membrane protein</topology>
    </subcellularLocation>
</comment>
<dbReference type="GO" id="GO:0005295">
    <property type="term" value="F:neutral L-amino acid:sodium symporter activity"/>
    <property type="evidence" value="ECO:0007669"/>
    <property type="project" value="TreeGrafter"/>
</dbReference>
<dbReference type="PANTHER" id="PTHR42865">
    <property type="entry name" value="PROTON/GLUTAMATE-ASPARTATE SYMPORTER"/>
    <property type="match status" value="1"/>
</dbReference>
<dbReference type="PANTHER" id="PTHR42865:SF8">
    <property type="entry name" value="SERINE_THREONINE TRANSPORTER SSTT"/>
    <property type="match status" value="1"/>
</dbReference>
<feature type="transmembrane region" description="Helical" evidence="6">
    <location>
        <begin position="202"/>
        <end position="224"/>
    </location>
</feature>
<dbReference type="GO" id="GO:0005886">
    <property type="term" value="C:plasma membrane"/>
    <property type="evidence" value="ECO:0007669"/>
    <property type="project" value="TreeGrafter"/>
</dbReference>
<organism evidence="7 8">
    <name type="scientific">Desulforamulus aquiferis</name>
    <dbReference type="NCBI Taxonomy" id="1397668"/>
    <lineage>
        <taxon>Bacteria</taxon>
        <taxon>Bacillati</taxon>
        <taxon>Bacillota</taxon>
        <taxon>Clostridia</taxon>
        <taxon>Eubacteriales</taxon>
        <taxon>Peptococcaceae</taxon>
        <taxon>Desulforamulus</taxon>
    </lineage>
</organism>
<keyword evidence="4 6" id="KW-1133">Transmembrane helix</keyword>
<feature type="transmembrane region" description="Helical" evidence="6">
    <location>
        <begin position="309"/>
        <end position="330"/>
    </location>
</feature>
<evidence type="ECO:0000256" key="2">
    <source>
        <dbReference type="ARBA" id="ARBA00022448"/>
    </source>
</evidence>
<keyword evidence="3 6" id="KW-0812">Transmembrane</keyword>
<evidence type="ECO:0000313" key="8">
    <source>
        <dbReference type="Proteomes" id="UP001172911"/>
    </source>
</evidence>
<feature type="transmembrane region" description="Helical" evidence="6">
    <location>
        <begin position="80"/>
        <end position="101"/>
    </location>
</feature>
<feature type="transmembrane region" description="Helical" evidence="6">
    <location>
        <begin position="276"/>
        <end position="302"/>
    </location>
</feature>
<dbReference type="Proteomes" id="UP001172911">
    <property type="component" value="Unassembled WGS sequence"/>
</dbReference>
<feature type="transmembrane region" description="Helical" evidence="6">
    <location>
        <begin position="122"/>
        <end position="150"/>
    </location>
</feature>
<comment type="caution">
    <text evidence="7">The sequence shown here is derived from an EMBL/GenBank/DDBJ whole genome shotgun (WGS) entry which is preliminary data.</text>
</comment>
<dbReference type="Pfam" id="PF00375">
    <property type="entry name" value="SDF"/>
    <property type="match status" value="1"/>
</dbReference>
<evidence type="ECO:0000256" key="6">
    <source>
        <dbReference type="SAM" id="Phobius"/>
    </source>
</evidence>
<proteinExistence type="predicted"/>
<dbReference type="SUPFAM" id="SSF118215">
    <property type="entry name" value="Proton glutamate symport protein"/>
    <property type="match status" value="1"/>
</dbReference>
<keyword evidence="8" id="KW-1185">Reference proteome</keyword>
<evidence type="ECO:0000313" key="7">
    <source>
        <dbReference type="EMBL" id="MDO7788685.1"/>
    </source>
</evidence>
<keyword evidence="2" id="KW-0813">Transport</keyword>
<feature type="transmembrane region" description="Helical" evidence="6">
    <location>
        <begin position="6"/>
        <end position="24"/>
    </location>
</feature>
<protein>
    <submittedName>
        <fullName evidence="7">Dicarboxylate/amino acid:cation symporter</fullName>
    </submittedName>
</protein>
<gene>
    <name evidence="7" type="ORF">P6N53_15760</name>
</gene>
<reference evidence="7" key="2">
    <citation type="submission" date="2023-03" db="EMBL/GenBank/DDBJ databases">
        <authorList>
            <person name="Zhang Z."/>
        </authorList>
    </citation>
    <scope>NUCLEOTIDE SEQUENCE</scope>
    <source>
        <strain evidence="7">DSA</strain>
    </source>
</reference>
<dbReference type="InterPro" id="IPR001991">
    <property type="entry name" value="Na-dicarboxylate_symporter"/>
</dbReference>
<dbReference type="FunFam" id="1.10.3860.10:FF:000007">
    <property type="entry name" value="Dicarboxylate/amino acid:cation symporter"/>
    <property type="match status" value="1"/>
</dbReference>
<feature type="transmembrane region" description="Helical" evidence="6">
    <location>
        <begin position="170"/>
        <end position="190"/>
    </location>
</feature>
<dbReference type="EMBL" id="JARPTC010000023">
    <property type="protein sequence ID" value="MDO7788685.1"/>
    <property type="molecule type" value="Genomic_DNA"/>
</dbReference>
<dbReference type="Gene3D" id="1.10.3860.10">
    <property type="entry name" value="Sodium:dicarboxylate symporter"/>
    <property type="match status" value="1"/>
</dbReference>
<keyword evidence="5 6" id="KW-0472">Membrane</keyword>
<dbReference type="AlphaFoldDB" id="A0AAW7ZJJ8"/>